<dbReference type="InterPro" id="IPR043502">
    <property type="entry name" value="DNA/RNA_pol_sf"/>
</dbReference>
<dbReference type="Pfam" id="PF14260">
    <property type="entry name" value="zf-C4pol"/>
    <property type="match status" value="1"/>
</dbReference>
<keyword evidence="23" id="KW-0168">Coated pit</keyword>
<keyword evidence="29" id="KW-1185">Reference proteome</keyword>
<evidence type="ECO:0000256" key="7">
    <source>
        <dbReference type="ARBA" id="ARBA00022485"/>
    </source>
</evidence>
<dbReference type="SUPFAM" id="SSF49447">
    <property type="entry name" value="Second domain of Mu2 adaptin subunit (ap50) of ap2 adaptor"/>
    <property type="match status" value="1"/>
</dbReference>
<evidence type="ECO:0000256" key="3">
    <source>
        <dbReference type="ARBA" id="ARBA00004277"/>
    </source>
</evidence>
<evidence type="ECO:0000256" key="13">
    <source>
        <dbReference type="ARBA" id="ARBA00022771"/>
    </source>
</evidence>
<dbReference type="Pfam" id="PF03104">
    <property type="entry name" value="DNA_pol_B_exo1"/>
    <property type="match status" value="1"/>
</dbReference>
<organism evidence="29 30">
    <name type="scientific">Strongyloides stercoralis</name>
    <name type="common">Threadworm</name>
    <dbReference type="NCBI Taxonomy" id="6248"/>
    <lineage>
        <taxon>Eukaryota</taxon>
        <taxon>Metazoa</taxon>
        <taxon>Ecdysozoa</taxon>
        <taxon>Nematoda</taxon>
        <taxon>Chromadorea</taxon>
        <taxon>Rhabditida</taxon>
        <taxon>Tylenchina</taxon>
        <taxon>Panagrolaimomorpha</taxon>
        <taxon>Strongyloidoidea</taxon>
        <taxon>Strongyloididae</taxon>
        <taxon>Strongyloides</taxon>
    </lineage>
</organism>
<keyword evidence="17" id="KW-0653">Protein transport</keyword>
<evidence type="ECO:0000256" key="6">
    <source>
        <dbReference type="ARBA" id="ARBA00022448"/>
    </source>
</evidence>
<dbReference type="SUPFAM" id="SSF52047">
    <property type="entry name" value="RNI-like"/>
    <property type="match status" value="1"/>
</dbReference>
<dbReference type="GO" id="GO:0000166">
    <property type="term" value="F:nucleotide binding"/>
    <property type="evidence" value="ECO:0007669"/>
    <property type="project" value="InterPro"/>
</dbReference>
<evidence type="ECO:0000256" key="20">
    <source>
        <dbReference type="ARBA" id="ARBA00023014"/>
    </source>
</evidence>
<dbReference type="InterPro" id="IPR042087">
    <property type="entry name" value="DNA_pol_B_thumb"/>
</dbReference>
<comment type="cofactor">
    <cofactor evidence="1 26">
        <name>[4Fe-4S] cluster</name>
        <dbReference type="ChEBI" id="CHEBI:49883"/>
    </cofactor>
</comment>
<dbReference type="GO" id="GO:0003677">
    <property type="term" value="F:DNA binding"/>
    <property type="evidence" value="ECO:0007669"/>
    <property type="project" value="UniProtKB-KW"/>
</dbReference>
<feature type="compositionally biased region" description="Basic and acidic residues" evidence="27">
    <location>
        <begin position="29"/>
        <end position="38"/>
    </location>
</feature>
<keyword evidence="16" id="KW-0269">Exonuclease</keyword>
<evidence type="ECO:0000313" key="29">
    <source>
        <dbReference type="Proteomes" id="UP000035681"/>
    </source>
</evidence>
<keyword evidence="6" id="KW-0813">Transport</keyword>
<dbReference type="Gene3D" id="3.30.342.10">
    <property type="entry name" value="DNA Polymerase, chain B, domain 1"/>
    <property type="match status" value="1"/>
</dbReference>
<dbReference type="Gene3D" id="1.10.287.690">
    <property type="entry name" value="Helix hairpin bin"/>
    <property type="match status" value="1"/>
</dbReference>
<proteinExistence type="inferred from homology"/>
<comment type="similarity">
    <text evidence="4 26">Belongs to the DNA polymerase type-B family.</text>
</comment>
<comment type="subcellular location">
    <subcellularLocation>
        <location evidence="3">Membrane</location>
        <location evidence="3">Coated pit</location>
        <topology evidence="3">Peripheral membrane protein</topology>
        <orientation evidence="3">Cytoplasmic side</orientation>
    </subcellularLocation>
    <subcellularLocation>
        <location evidence="2 26">Nucleus</location>
    </subcellularLocation>
</comment>
<evidence type="ECO:0000256" key="10">
    <source>
        <dbReference type="ARBA" id="ARBA00022705"/>
    </source>
</evidence>
<keyword evidence="10 26" id="KW-0235">DNA replication</keyword>
<dbReference type="SUPFAM" id="SSF64356">
    <property type="entry name" value="SNARE-like"/>
    <property type="match status" value="1"/>
</dbReference>
<dbReference type="FunFam" id="1.10.132.60:FF:000001">
    <property type="entry name" value="DNA polymerase"/>
    <property type="match status" value="1"/>
</dbReference>
<evidence type="ECO:0000256" key="16">
    <source>
        <dbReference type="ARBA" id="ARBA00022839"/>
    </source>
</evidence>
<evidence type="ECO:0000256" key="26">
    <source>
        <dbReference type="RuleBase" id="RU000442"/>
    </source>
</evidence>
<evidence type="ECO:0000256" key="18">
    <source>
        <dbReference type="ARBA" id="ARBA00022932"/>
    </source>
</evidence>
<evidence type="ECO:0000256" key="23">
    <source>
        <dbReference type="ARBA" id="ARBA00023176"/>
    </source>
</evidence>
<evidence type="ECO:0000313" key="30">
    <source>
        <dbReference type="WBParaSite" id="TCONS_00012263.p1"/>
    </source>
</evidence>
<dbReference type="FunFam" id="3.30.420.10:FF:000004">
    <property type="entry name" value="DNA polymerase"/>
    <property type="match status" value="1"/>
</dbReference>
<evidence type="ECO:0000256" key="17">
    <source>
        <dbReference type="ARBA" id="ARBA00022927"/>
    </source>
</evidence>
<dbReference type="GO" id="GO:0005905">
    <property type="term" value="C:clathrin-coated pit"/>
    <property type="evidence" value="ECO:0007669"/>
    <property type="project" value="UniProtKB-KW"/>
</dbReference>
<name>A0AAF5DGF6_STRER</name>
<feature type="domain" description="MHD" evidence="28">
    <location>
        <begin position="1204"/>
        <end position="1459"/>
    </location>
</feature>
<dbReference type="Pfam" id="PF24055">
    <property type="entry name" value="POL3_N"/>
    <property type="match status" value="1"/>
</dbReference>
<keyword evidence="9 26" id="KW-0548">Nucleotidyltransferase</keyword>
<dbReference type="AlphaFoldDB" id="A0AAF5DGF6"/>
<keyword evidence="22" id="KW-0472">Membrane</keyword>
<dbReference type="FunFam" id="3.30.450.60:FF:000002">
    <property type="entry name" value="AP-2 complex subunit mu, putative"/>
    <property type="match status" value="1"/>
</dbReference>
<dbReference type="InterPro" id="IPR012337">
    <property type="entry name" value="RNaseH-like_sf"/>
</dbReference>
<dbReference type="Gene3D" id="2.60.40.1170">
    <property type="entry name" value="Mu homology domain, subdomain B"/>
    <property type="match status" value="2"/>
</dbReference>
<dbReference type="FunFam" id="3.80.10.10:FF:000168">
    <property type="entry name" value="Distal membrane arm assembly complex 2"/>
    <property type="match status" value="1"/>
</dbReference>
<dbReference type="InterPro" id="IPR006134">
    <property type="entry name" value="DNA-dir_DNA_pol_B_multi_dom"/>
</dbReference>
<dbReference type="Gene3D" id="1.10.132.60">
    <property type="entry name" value="DNA polymerase family B, C-terminal domain"/>
    <property type="match status" value="1"/>
</dbReference>
<dbReference type="GO" id="GO:0008296">
    <property type="term" value="F:3'-5'-DNA exonuclease activity"/>
    <property type="evidence" value="ECO:0007669"/>
    <property type="project" value="TreeGrafter"/>
</dbReference>
<dbReference type="InterPro" id="IPR001392">
    <property type="entry name" value="Clathrin_mu"/>
</dbReference>
<dbReference type="InterPro" id="IPR006172">
    <property type="entry name" value="DNA-dir_DNA_pol_B"/>
</dbReference>
<keyword evidence="18 26" id="KW-0239">DNA-directed DNA polymerase</keyword>
<dbReference type="NCBIfam" id="TIGR00592">
    <property type="entry name" value="pol2"/>
    <property type="match status" value="1"/>
</dbReference>
<dbReference type="PRINTS" id="PR00314">
    <property type="entry name" value="CLATHRINADPT"/>
</dbReference>
<dbReference type="GO" id="GO:0006886">
    <property type="term" value="P:intracellular protein transport"/>
    <property type="evidence" value="ECO:0007669"/>
    <property type="project" value="InterPro"/>
</dbReference>
<dbReference type="Pfam" id="PF00928">
    <property type="entry name" value="Adap_comp_sub"/>
    <property type="match status" value="1"/>
</dbReference>
<evidence type="ECO:0000256" key="14">
    <source>
        <dbReference type="ARBA" id="ARBA00022801"/>
    </source>
</evidence>
<dbReference type="Gene3D" id="3.30.450.60">
    <property type="match status" value="1"/>
</dbReference>
<dbReference type="GO" id="GO:0003887">
    <property type="term" value="F:DNA-directed DNA polymerase activity"/>
    <property type="evidence" value="ECO:0007669"/>
    <property type="project" value="UniProtKB-KW"/>
</dbReference>
<keyword evidence="14" id="KW-0378">Hydrolase</keyword>
<dbReference type="GO" id="GO:0008270">
    <property type="term" value="F:zinc ion binding"/>
    <property type="evidence" value="ECO:0007669"/>
    <property type="project" value="UniProtKB-KW"/>
</dbReference>
<evidence type="ECO:0000256" key="25">
    <source>
        <dbReference type="ARBA" id="ARBA00049244"/>
    </source>
</evidence>
<dbReference type="Proteomes" id="UP000035681">
    <property type="component" value="Unplaced"/>
</dbReference>
<dbReference type="GO" id="GO:0006297">
    <property type="term" value="P:nucleotide-excision repair, DNA gap filling"/>
    <property type="evidence" value="ECO:0007669"/>
    <property type="project" value="TreeGrafter"/>
</dbReference>
<evidence type="ECO:0000256" key="4">
    <source>
        <dbReference type="ARBA" id="ARBA00005755"/>
    </source>
</evidence>
<dbReference type="GO" id="GO:0030131">
    <property type="term" value="C:clathrin adaptor complex"/>
    <property type="evidence" value="ECO:0007669"/>
    <property type="project" value="InterPro"/>
</dbReference>
<dbReference type="CDD" id="cd05533">
    <property type="entry name" value="POLBc_delta"/>
    <property type="match status" value="1"/>
</dbReference>
<protein>
    <recommendedName>
        <fullName evidence="26">DNA polymerase</fullName>
        <ecNumber evidence="26">2.7.7.7</ecNumber>
    </recommendedName>
</protein>
<dbReference type="InterPro" id="IPR056435">
    <property type="entry name" value="DPOD/Z_N"/>
</dbReference>
<keyword evidence="19 26" id="KW-0408">Iron</keyword>
<evidence type="ECO:0000256" key="12">
    <source>
        <dbReference type="ARBA" id="ARBA00022723"/>
    </source>
</evidence>
<feature type="region of interest" description="Disordered" evidence="27">
    <location>
        <begin position="1"/>
        <end position="60"/>
    </location>
</feature>
<evidence type="ECO:0000256" key="2">
    <source>
        <dbReference type="ARBA" id="ARBA00004123"/>
    </source>
</evidence>
<dbReference type="PROSITE" id="PS00116">
    <property type="entry name" value="DNA_POLYMERASE_B"/>
    <property type="match status" value="1"/>
</dbReference>
<keyword evidence="15 26" id="KW-0862">Zinc</keyword>
<dbReference type="EC" id="2.7.7.7" evidence="26"/>
<evidence type="ECO:0000256" key="11">
    <source>
        <dbReference type="ARBA" id="ARBA00022722"/>
    </source>
</evidence>
<dbReference type="InterPro" id="IPR023211">
    <property type="entry name" value="DNA_pol_palm_dom_sf"/>
</dbReference>
<comment type="similarity">
    <text evidence="5">Belongs to the ATP synthase subunit s family.</text>
</comment>
<dbReference type="InterPro" id="IPR032675">
    <property type="entry name" value="LRR_dom_sf"/>
</dbReference>
<dbReference type="InterPro" id="IPR006133">
    <property type="entry name" value="DNA-dir_DNA_pol_B_exonuc"/>
</dbReference>
<dbReference type="SUPFAM" id="SSF56672">
    <property type="entry name" value="DNA/RNA polymerases"/>
    <property type="match status" value="1"/>
</dbReference>
<keyword evidence="13 26" id="KW-0863">Zinc-finger</keyword>
<evidence type="ECO:0000256" key="8">
    <source>
        <dbReference type="ARBA" id="ARBA00022679"/>
    </source>
</evidence>
<dbReference type="GO" id="GO:0043625">
    <property type="term" value="C:delta DNA polymerase complex"/>
    <property type="evidence" value="ECO:0007669"/>
    <property type="project" value="TreeGrafter"/>
</dbReference>
<dbReference type="InterPro" id="IPR028565">
    <property type="entry name" value="MHD"/>
</dbReference>
<dbReference type="InterPro" id="IPR011012">
    <property type="entry name" value="Longin-like_dom_sf"/>
</dbReference>
<dbReference type="InterPro" id="IPR036397">
    <property type="entry name" value="RNaseH_sf"/>
</dbReference>
<dbReference type="Pfam" id="PF00136">
    <property type="entry name" value="DNA_pol_B"/>
    <property type="match status" value="2"/>
</dbReference>
<evidence type="ECO:0000256" key="1">
    <source>
        <dbReference type="ARBA" id="ARBA00001966"/>
    </source>
</evidence>
<accession>A0AAF5DGF6</accession>
<evidence type="ECO:0000256" key="9">
    <source>
        <dbReference type="ARBA" id="ARBA00022695"/>
    </source>
</evidence>
<dbReference type="GO" id="GO:0045004">
    <property type="term" value="P:DNA replication proofreading"/>
    <property type="evidence" value="ECO:0007669"/>
    <property type="project" value="TreeGrafter"/>
</dbReference>
<evidence type="ECO:0000256" key="15">
    <source>
        <dbReference type="ARBA" id="ARBA00022833"/>
    </source>
</evidence>
<keyword evidence="20 26" id="KW-0411">Iron-sulfur</keyword>
<evidence type="ECO:0000259" key="28">
    <source>
        <dbReference type="PROSITE" id="PS51072"/>
    </source>
</evidence>
<dbReference type="CDD" id="cd05777">
    <property type="entry name" value="DNA_polB_delta_exo"/>
    <property type="match status" value="1"/>
</dbReference>
<dbReference type="PROSITE" id="PS51072">
    <property type="entry name" value="MHD"/>
    <property type="match status" value="1"/>
</dbReference>
<evidence type="ECO:0000256" key="19">
    <source>
        <dbReference type="ARBA" id="ARBA00023004"/>
    </source>
</evidence>
<evidence type="ECO:0000256" key="22">
    <source>
        <dbReference type="ARBA" id="ARBA00023136"/>
    </source>
</evidence>
<sequence>MSKRPLKNELTTGSSVKKSKRESDDEGESKENKSEFVEKLAQLTEPKGRNKTWPRPPVPDVYRGNSEADLVVQVLDMDYVMEDKKSIDTRLFGVSKDGNSVLIHVLNYYPYCFLELPNEFKEEHLEYVRGNINKLLVDVAKNYGVSQEVKEFCPKLEIIKGKNIYGFDDSEGKSYLKTYFIHPRLCSAINNYIEGLSLLPNGPRSDIKVFESNIDYEIRFMADLDLVGCGWVEIKKGKYNLTSNKMSISQIEVSVDVNDIIVHDSNDPVWSGVAPLRILSFDIECQGREGIFPEAKEDPIIQIATMVKIEGQEEPFIRNVFCLKETANIPGAEIISFETEKELLERWADFFRIVDADIITGYNIQNFDIPYILDRAVALKVDKVVNRLGRISSSVTKARDQQLSSKQMGSRVNKTINMEGRVVFDVLQVVLRDYKLRSYTLNNVSYHFLATQKEDVEYNIISDLQNGDAQTRKRLAIYCLKDAYLPLKLLQKLMSFINYMEMSRVTGVPLNFLLSRGQQVKILSQLIRKAKKMNLLLPVIERQFSDAKYEGATVIEPIRGFYNEPIATLDFASLYPSIMIAHNICYTSLLTVPPPGWVEGEDYVKTPTAARKHVKNLMKHEEDPFKQMVYNGRQLALKISANSIYGFTGATVGKLPCLEISSSVTAFGRQMIEKTKELVESTYKKDYLDGKCPADSIVVYGDTDSVMIKFGVETVEHAMELGAHAAKEISKTFKDPIKLEFEKVYFPYLLINKKRYAGLYYTKPGTYDKLDCKGLETVRRDNAPLVAKVLNECLNKLLIKRDSNGALNHAKKVISDLLMNRVDISMLVISKELTKKDYSSKLAHVELAERMKKRDPGSAPKLGDRVPYVIISKGKNVPAYEKAEDPLYVLKNNIPIDTEYYLEHQLAKPLGRIFEPILGDKAEKILIQGDHTKKKFVSRCTVGGLFAFTKKSFSCLKCKAVLKDGKNPTCDHCRVHEGDVYREKISAYQDAERKYNLLWSECQRCAGTMCEEIICSSRDCPIFYMREKVKVDLKDATIALRPIYFCDENRKSLVSKVYRETTSSITIFREYLWKNQEVTENVPFFCIEDNLYMPIKINDIYIIGVVEEKGTSNVMLILTFLYKIKNLLISLLGELTAMNVNKNLIYIYELLDEILDFGYPQIAEISVLKSYVMQNGRKTIKQIRVPPTVTNAVNWRVPNIYHITNEVGVKLTEKIDITINKEGSIVEYTIKGFIDLYAKLSGMPRVTFKVCEKFKELLGTRNIYDHRGFHLDNIKFHHCISMTKFDEFKELQCIPPEGLTNLISYQLTPEFSLKPIIEVNCILTKFNSRITYGLSLKSNYKGYRYATSIQVAIPISRECFNMKATASCGKVTHQKETNTMIWMLKNYSGQKVSHSKVEFSLSTIKNEIEEKIPRIINLKFTINDVLMSDVSVKSVNISEKYDVVAYCQSKTCSGNYIILSTSLYTSKNSIHFWKRFKRWQDLERDYLKERKIEDKKKNFIKLDDGLYISPEKESDVMPKKNVEDMTRRESGAVPIELIAKHTQMRYLDHSIDNIKRFKAYQHFQHLQYDQRFIPERLLFLGPDLAAAYFIVHRGGTIKFVGDNAWIRKDKKGRYSLPPRRVPGLYLEAIDASNTELMFEGFDNFYDLKNLRLLSLANCKYADDWTLSRVGSMFSESLEMLDLSYCKKISPKGLMGLRSLKKLKYLRVNGLNDPQGIAKATLFLEEAIPNLIVIGVDYEGALEGFQKDALLLEHERASMDAKGNIHIEDDNGNLYYVKGCVNERPTVDDNDLPIITSTIRVDVPKMSDVEFEELDRLSQGKLRHLLVGSPSAYSWSEATETILAFEEKYKLKRGEIVDPKLLPLKKREDVIREVEKLEKARLEKQEINVFYYYRKFINNLILSHYN</sequence>
<evidence type="ECO:0000256" key="21">
    <source>
        <dbReference type="ARBA" id="ARBA00023125"/>
    </source>
</evidence>
<dbReference type="PANTHER" id="PTHR10322">
    <property type="entry name" value="DNA POLYMERASE CATALYTIC SUBUNIT"/>
    <property type="match status" value="1"/>
</dbReference>
<keyword evidence="8 26" id="KW-0808">Transferase</keyword>
<dbReference type="Gene3D" id="3.30.420.10">
    <property type="entry name" value="Ribonuclease H-like superfamily/Ribonuclease H"/>
    <property type="match status" value="1"/>
</dbReference>
<dbReference type="InterPro" id="IPR025687">
    <property type="entry name" value="Znf-C4pol"/>
</dbReference>
<dbReference type="PANTHER" id="PTHR10322:SF23">
    <property type="entry name" value="DNA POLYMERASE DELTA CATALYTIC SUBUNIT"/>
    <property type="match status" value="1"/>
</dbReference>
<keyword evidence="24 26" id="KW-0539">Nucleus</keyword>
<keyword evidence="7 26" id="KW-0004">4Fe-4S</keyword>
<dbReference type="SMART" id="SM00486">
    <property type="entry name" value="POLBc"/>
    <property type="match status" value="1"/>
</dbReference>
<comment type="catalytic activity">
    <reaction evidence="25 26">
        <text>DNA(n) + a 2'-deoxyribonucleoside 5'-triphosphate = DNA(n+1) + diphosphate</text>
        <dbReference type="Rhea" id="RHEA:22508"/>
        <dbReference type="Rhea" id="RHEA-COMP:17339"/>
        <dbReference type="Rhea" id="RHEA-COMP:17340"/>
        <dbReference type="ChEBI" id="CHEBI:33019"/>
        <dbReference type="ChEBI" id="CHEBI:61560"/>
        <dbReference type="ChEBI" id="CHEBI:173112"/>
        <dbReference type="EC" id="2.7.7.7"/>
    </reaction>
</comment>
<keyword evidence="21 26" id="KW-0238">DNA-binding</keyword>
<dbReference type="SUPFAM" id="SSF53098">
    <property type="entry name" value="Ribonuclease H-like"/>
    <property type="match status" value="1"/>
</dbReference>
<dbReference type="Gene3D" id="3.80.10.10">
    <property type="entry name" value="Ribonuclease Inhibitor"/>
    <property type="match status" value="1"/>
</dbReference>
<dbReference type="GO" id="GO:0016192">
    <property type="term" value="P:vesicle-mediated transport"/>
    <property type="evidence" value="ECO:0007669"/>
    <property type="project" value="InterPro"/>
</dbReference>
<evidence type="ECO:0000256" key="27">
    <source>
        <dbReference type="SAM" id="MobiDB-lite"/>
    </source>
</evidence>
<keyword evidence="12 26" id="KW-0479">Metal-binding</keyword>
<dbReference type="WBParaSite" id="TCONS_00012263.p1">
    <property type="protein sequence ID" value="TCONS_00012263.p1"/>
    <property type="gene ID" value="XLOC_007802"/>
</dbReference>
<dbReference type="InterPro" id="IPR036168">
    <property type="entry name" value="AP2_Mu_C_sf"/>
</dbReference>
<dbReference type="GO" id="GO:0051539">
    <property type="term" value="F:4 iron, 4 sulfur cluster binding"/>
    <property type="evidence" value="ECO:0007669"/>
    <property type="project" value="UniProtKB-KW"/>
</dbReference>
<reference evidence="30" key="1">
    <citation type="submission" date="2024-02" db="UniProtKB">
        <authorList>
            <consortium name="WormBaseParasite"/>
        </authorList>
    </citation>
    <scope>IDENTIFICATION</scope>
</reference>
<dbReference type="GO" id="GO:0006287">
    <property type="term" value="P:base-excision repair, gap-filling"/>
    <property type="evidence" value="ECO:0007669"/>
    <property type="project" value="TreeGrafter"/>
</dbReference>
<evidence type="ECO:0000256" key="24">
    <source>
        <dbReference type="ARBA" id="ARBA00023242"/>
    </source>
</evidence>
<evidence type="ECO:0000256" key="5">
    <source>
        <dbReference type="ARBA" id="ARBA00006901"/>
    </source>
</evidence>
<dbReference type="Gene3D" id="3.90.1600.10">
    <property type="entry name" value="Palm domain of DNA polymerase"/>
    <property type="match status" value="1"/>
</dbReference>
<dbReference type="InterPro" id="IPR050240">
    <property type="entry name" value="DNA_pol_type-B"/>
</dbReference>
<keyword evidence="11" id="KW-0540">Nuclease</keyword>
<dbReference type="InterPro" id="IPR017964">
    <property type="entry name" value="DNA-dir_DNA_pol_B_CS"/>
</dbReference>